<keyword evidence="1 10" id="KW-0963">Cytoplasm</keyword>
<dbReference type="GO" id="GO:0005524">
    <property type="term" value="F:ATP binding"/>
    <property type="evidence" value="ECO:0007669"/>
    <property type="project" value="UniProtKB-UniRule"/>
</dbReference>
<comment type="subcellular location">
    <subcellularLocation>
        <location evidence="10 11">Cytoplasm</location>
    </subcellularLocation>
</comment>
<keyword evidence="2 10" id="KW-0436">Ligase</keyword>
<comment type="catalytic activity">
    <reaction evidence="10 11">
        <text>D-alanyl-D-alanine + UDP-N-acetyl-alpha-D-muramoyl-L-alanyl-gamma-D-glutamyl-meso-2,6-diaminopimelate + ATP = UDP-N-acetyl-alpha-D-muramoyl-L-alanyl-gamma-D-glutamyl-meso-2,6-diaminopimeloyl-D-alanyl-D-alanine + ADP + phosphate + H(+)</text>
        <dbReference type="Rhea" id="RHEA:28374"/>
        <dbReference type="ChEBI" id="CHEBI:15378"/>
        <dbReference type="ChEBI" id="CHEBI:30616"/>
        <dbReference type="ChEBI" id="CHEBI:43474"/>
        <dbReference type="ChEBI" id="CHEBI:57822"/>
        <dbReference type="ChEBI" id="CHEBI:61386"/>
        <dbReference type="ChEBI" id="CHEBI:83905"/>
        <dbReference type="ChEBI" id="CHEBI:456216"/>
        <dbReference type="EC" id="6.3.2.10"/>
    </reaction>
</comment>
<evidence type="ECO:0000256" key="9">
    <source>
        <dbReference type="ARBA" id="ARBA00023316"/>
    </source>
</evidence>
<evidence type="ECO:0000256" key="4">
    <source>
        <dbReference type="ARBA" id="ARBA00022741"/>
    </source>
</evidence>
<dbReference type="SUPFAM" id="SSF63418">
    <property type="entry name" value="MurE/MurF N-terminal domain"/>
    <property type="match status" value="1"/>
</dbReference>
<dbReference type="Pfam" id="PF02875">
    <property type="entry name" value="Mur_ligase_C"/>
    <property type="match status" value="1"/>
</dbReference>
<dbReference type="GO" id="GO:0008766">
    <property type="term" value="F:UDP-N-acetylmuramoylalanyl-D-glutamyl-2,6-diaminopimelate-D-alanyl-D-alanine ligase activity"/>
    <property type="evidence" value="ECO:0007669"/>
    <property type="project" value="RHEA"/>
</dbReference>
<dbReference type="Proteomes" id="UP000239833">
    <property type="component" value="Chromosome"/>
</dbReference>
<evidence type="ECO:0000259" key="12">
    <source>
        <dbReference type="Pfam" id="PF01225"/>
    </source>
</evidence>
<dbReference type="GO" id="GO:0005737">
    <property type="term" value="C:cytoplasm"/>
    <property type="evidence" value="ECO:0007669"/>
    <property type="project" value="UniProtKB-SubCell"/>
</dbReference>
<evidence type="ECO:0000259" key="14">
    <source>
        <dbReference type="Pfam" id="PF08245"/>
    </source>
</evidence>
<dbReference type="SUPFAM" id="SSF53244">
    <property type="entry name" value="MurD-like peptide ligases, peptide-binding domain"/>
    <property type="match status" value="1"/>
</dbReference>
<keyword evidence="9 10" id="KW-0961">Cell wall biogenesis/degradation</keyword>
<dbReference type="InterPro" id="IPR013221">
    <property type="entry name" value="Mur_ligase_cen"/>
</dbReference>
<evidence type="ECO:0000259" key="13">
    <source>
        <dbReference type="Pfam" id="PF02875"/>
    </source>
</evidence>
<comment type="similarity">
    <text evidence="10">Belongs to the MurCDEF family. MurF subfamily.</text>
</comment>
<dbReference type="GO" id="GO:0009252">
    <property type="term" value="P:peptidoglycan biosynthetic process"/>
    <property type="evidence" value="ECO:0007669"/>
    <property type="project" value="UniProtKB-UniRule"/>
</dbReference>
<proteinExistence type="inferred from homology"/>
<dbReference type="Pfam" id="PF01225">
    <property type="entry name" value="Mur_ligase"/>
    <property type="match status" value="1"/>
</dbReference>
<dbReference type="Pfam" id="PF08245">
    <property type="entry name" value="Mur_ligase_M"/>
    <property type="match status" value="1"/>
</dbReference>
<dbReference type="EC" id="6.3.2.10" evidence="10 11"/>
<evidence type="ECO:0000256" key="11">
    <source>
        <dbReference type="RuleBase" id="RU004136"/>
    </source>
</evidence>
<dbReference type="Gene3D" id="3.40.1390.10">
    <property type="entry name" value="MurE/MurF, N-terminal domain"/>
    <property type="match status" value="1"/>
</dbReference>
<evidence type="ECO:0000256" key="1">
    <source>
        <dbReference type="ARBA" id="ARBA00022490"/>
    </source>
</evidence>
<evidence type="ECO:0000313" key="15">
    <source>
        <dbReference type="EMBL" id="AVF27251.1"/>
    </source>
</evidence>
<dbReference type="STRING" id="147375.BXP28_08155"/>
<keyword evidence="8 10" id="KW-0131">Cell cycle</keyword>
<dbReference type="UniPathway" id="UPA00219"/>
<keyword evidence="4 10" id="KW-0547">Nucleotide-binding</keyword>
<feature type="domain" description="Mur ligase N-terminal catalytic" evidence="12">
    <location>
        <begin position="29"/>
        <end position="103"/>
    </location>
</feature>
<keyword evidence="6 10" id="KW-0133">Cell shape</keyword>
<dbReference type="InterPro" id="IPR004101">
    <property type="entry name" value="Mur_ligase_C"/>
</dbReference>
<dbReference type="InterPro" id="IPR036615">
    <property type="entry name" value="Mur_ligase_C_dom_sf"/>
</dbReference>
<accession>A0A2L1UG80</accession>
<dbReference type="GO" id="GO:0008360">
    <property type="term" value="P:regulation of cell shape"/>
    <property type="evidence" value="ECO:0007669"/>
    <property type="project" value="UniProtKB-KW"/>
</dbReference>
<dbReference type="NCBIfam" id="TIGR01143">
    <property type="entry name" value="murF"/>
    <property type="match status" value="1"/>
</dbReference>
<dbReference type="GO" id="GO:0051301">
    <property type="term" value="P:cell division"/>
    <property type="evidence" value="ECO:0007669"/>
    <property type="project" value="UniProtKB-KW"/>
</dbReference>
<sequence>MMNRSLTQIARMAGGTLRVNQEHADAISIQGVSIDTRSLRPGNLFVPLPGSHIDGHEHVAAALSKEAAATFWKRGYPNPPEDAVLIFVDDPLKALQRLSRQYREQCGAKIIGITGSNGKTTTKDLVASVLGTTYRVHKTQGNLNNHIGLPLTLLQIGEDTEVAVIEMGMSGRGEIELLSELAQPDMAIITMIGDAHLLQLGSREEIARAKTEILGGLQDGGLFISNGDEPLIDFVLPEIKKPEEMRRVSFGQKSTNNIYPVDIQIGNDGSSFRLQDSDTEFYIPLLGLHNVMNALAAVAAGRELEVSDEKIAQGLRDVQLSGMRIEKRKAESGFTVLNDAYNASPAATKAALSLMKQLKGYRHKYVVLADMLELGELEEQFHREIGGIAANLAEQGELSGIYTYGPLGRYIAEEAKARFPLGNTYWFEDKQAMANALKEVIHPEDVVLVKASRGMKLEDVVNFLLA</sequence>
<keyword evidence="3 10" id="KW-0132">Cell division</keyword>
<dbReference type="GeneID" id="64219669"/>
<dbReference type="EMBL" id="CP019655">
    <property type="protein sequence ID" value="AVF27251.1"/>
    <property type="molecule type" value="Genomic_DNA"/>
</dbReference>
<comment type="pathway">
    <text evidence="10 11">Cell wall biogenesis; peptidoglycan biosynthesis.</text>
</comment>
<dbReference type="InterPro" id="IPR036565">
    <property type="entry name" value="Mur-like_cat_sf"/>
</dbReference>
<dbReference type="GO" id="GO:0071555">
    <property type="term" value="P:cell wall organization"/>
    <property type="evidence" value="ECO:0007669"/>
    <property type="project" value="UniProtKB-KW"/>
</dbReference>
<evidence type="ECO:0000256" key="5">
    <source>
        <dbReference type="ARBA" id="ARBA00022840"/>
    </source>
</evidence>
<evidence type="ECO:0000256" key="10">
    <source>
        <dbReference type="HAMAP-Rule" id="MF_02019"/>
    </source>
</evidence>
<dbReference type="Gene3D" id="3.90.190.20">
    <property type="entry name" value="Mur ligase, C-terminal domain"/>
    <property type="match status" value="1"/>
</dbReference>
<feature type="binding site" evidence="10">
    <location>
        <begin position="115"/>
        <end position="121"/>
    </location>
    <ligand>
        <name>ATP</name>
        <dbReference type="ChEBI" id="CHEBI:30616"/>
    </ligand>
</feature>
<protein>
    <recommendedName>
        <fullName evidence="10 11">UDP-N-acetylmuramoyl-tripeptide--D-alanyl-D-alanine ligase</fullName>
        <ecNumber evidence="10 11">6.3.2.10</ecNumber>
    </recommendedName>
    <alternativeName>
        <fullName evidence="10">D-alanyl-D-alanine-adding enzyme</fullName>
    </alternativeName>
</protein>
<reference evidence="15" key="1">
    <citation type="journal article" date="2020" name="Int. J. Med. Microbiol.">
        <title>Discovery of Paenibacillus larvae ERIC V: Phenotypic and genomic comparison to genotypes ERIC I-IV reveal different inventories of virulence factors which correlate with epidemiological prevalences of American Foulbrood.</title>
        <authorList>
            <person name="Beims H."/>
            <person name="Bunk B."/>
            <person name="Erler S."/>
            <person name="Mohr K.I."/>
            <person name="Sproer C."/>
            <person name="Pradella S."/>
            <person name="Gunther G."/>
            <person name="Rohde M."/>
            <person name="von der Ohe W."/>
            <person name="Steinert M."/>
        </authorList>
    </citation>
    <scope>NUCLEOTIDE SEQUENCE</scope>
    <source>
        <strain evidence="15">Eric_III</strain>
    </source>
</reference>
<dbReference type="RefSeq" id="WP_077995626.1">
    <property type="nucleotide sequence ID" value="NZ_CP019655.1"/>
</dbReference>
<dbReference type="PANTHER" id="PTHR43024">
    <property type="entry name" value="UDP-N-ACETYLMURAMOYL-TRIPEPTIDE--D-ALANYL-D-ALANINE LIGASE"/>
    <property type="match status" value="1"/>
</dbReference>
<evidence type="ECO:0000256" key="7">
    <source>
        <dbReference type="ARBA" id="ARBA00022984"/>
    </source>
</evidence>
<evidence type="ECO:0000256" key="2">
    <source>
        <dbReference type="ARBA" id="ARBA00022598"/>
    </source>
</evidence>
<dbReference type="GO" id="GO:0047480">
    <property type="term" value="F:UDP-N-acetylmuramoyl-tripeptide-D-alanyl-D-alanine ligase activity"/>
    <property type="evidence" value="ECO:0007669"/>
    <property type="project" value="UniProtKB-UniRule"/>
</dbReference>
<dbReference type="SUPFAM" id="SSF53623">
    <property type="entry name" value="MurD-like peptide ligases, catalytic domain"/>
    <property type="match status" value="1"/>
</dbReference>
<dbReference type="InterPro" id="IPR051046">
    <property type="entry name" value="MurCDEF_CellWall_CoF430Synth"/>
</dbReference>
<dbReference type="AlphaFoldDB" id="A0A2L1UG80"/>
<feature type="domain" description="Mur ligase central" evidence="14">
    <location>
        <begin position="113"/>
        <end position="300"/>
    </location>
</feature>
<dbReference type="HAMAP" id="MF_02019">
    <property type="entry name" value="MurF"/>
    <property type="match status" value="1"/>
</dbReference>
<dbReference type="InterPro" id="IPR000713">
    <property type="entry name" value="Mur_ligase_N"/>
</dbReference>
<feature type="domain" description="Mur ligase C-terminal" evidence="13">
    <location>
        <begin position="323"/>
        <end position="453"/>
    </location>
</feature>
<gene>
    <name evidence="10 15" type="primary">murF</name>
    <name evidence="15" type="ORF">ERICIII_03130</name>
</gene>
<dbReference type="InterPro" id="IPR035911">
    <property type="entry name" value="MurE/MurF_N"/>
</dbReference>
<evidence type="ECO:0000256" key="8">
    <source>
        <dbReference type="ARBA" id="ARBA00023306"/>
    </source>
</evidence>
<comment type="function">
    <text evidence="10 11">Involved in cell wall formation. Catalyzes the final step in the synthesis of UDP-N-acetylmuramoyl-pentapeptide, the precursor of murein.</text>
</comment>
<name>A0A2L1UG80_9BACL</name>
<dbReference type="InterPro" id="IPR005863">
    <property type="entry name" value="UDP-N-AcMur_synth"/>
</dbReference>
<dbReference type="PANTHER" id="PTHR43024:SF1">
    <property type="entry name" value="UDP-N-ACETYLMURAMOYL-TRIPEPTIDE--D-ALANYL-D-ALANINE LIGASE"/>
    <property type="match status" value="1"/>
</dbReference>
<dbReference type="Gene3D" id="3.40.1190.10">
    <property type="entry name" value="Mur-like, catalytic domain"/>
    <property type="match status" value="1"/>
</dbReference>
<evidence type="ECO:0000256" key="6">
    <source>
        <dbReference type="ARBA" id="ARBA00022960"/>
    </source>
</evidence>
<keyword evidence="5 10" id="KW-0067">ATP-binding</keyword>
<keyword evidence="7 10" id="KW-0573">Peptidoglycan synthesis</keyword>
<evidence type="ECO:0000256" key="3">
    <source>
        <dbReference type="ARBA" id="ARBA00022618"/>
    </source>
</evidence>
<organism evidence="15">
    <name type="scientific">Paenibacillus larvae subsp. larvae</name>
    <dbReference type="NCBI Taxonomy" id="147375"/>
    <lineage>
        <taxon>Bacteria</taxon>
        <taxon>Bacillati</taxon>
        <taxon>Bacillota</taxon>
        <taxon>Bacilli</taxon>
        <taxon>Bacillales</taxon>
        <taxon>Paenibacillaceae</taxon>
        <taxon>Paenibacillus</taxon>
    </lineage>
</organism>